<keyword evidence="2" id="KW-1185">Reference proteome</keyword>
<proteinExistence type="predicted"/>
<accession>A0ACC2HN31</accession>
<sequence length="107" mass="12146">MLRPFPGKQETDLLNQQVDIISHAIEREGKATELELQARLFSYREYKATDQSTLSSVFPRSPSAIVKSIHSLLNPGKQEEDSKDMELETYLSSPRHTIPFGLHQHGP</sequence>
<protein>
    <submittedName>
        <fullName evidence="1">Uncharacterized protein</fullName>
    </submittedName>
</protein>
<dbReference type="EMBL" id="CM055728">
    <property type="protein sequence ID" value="KAJ8017121.1"/>
    <property type="molecule type" value="Genomic_DNA"/>
</dbReference>
<reference evidence="1" key="1">
    <citation type="submission" date="2021-05" db="EMBL/GenBank/DDBJ databases">
        <authorList>
            <person name="Pan Q."/>
            <person name="Jouanno E."/>
            <person name="Zahm M."/>
            <person name="Klopp C."/>
            <person name="Cabau C."/>
            <person name="Louis A."/>
            <person name="Berthelot C."/>
            <person name="Parey E."/>
            <person name="Roest Crollius H."/>
            <person name="Montfort J."/>
            <person name="Robinson-Rechavi M."/>
            <person name="Bouchez O."/>
            <person name="Lampietro C."/>
            <person name="Lopez Roques C."/>
            <person name="Donnadieu C."/>
            <person name="Postlethwait J."/>
            <person name="Bobe J."/>
            <person name="Dillon D."/>
            <person name="Chandos A."/>
            <person name="von Hippel F."/>
            <person name="Guiguen Y."/>
        </authorList>
    </citation>
    <scope>NUCLEOTIDE SEQUENCE</scope>
    <source>
        <strain evidence="1">YG-Jan2019</strain>
    </source>
</reference>
<comment type="caution">
    <text evidence="1">The sequence shown here is derived from an EMBL/GenBank/DDBJ whole genome shotgun (WGS) entry which is preliminary data.</text>
</comment>
<evidence type="ECO:0000313" key="2">
    <source>
        <dbReference type="Proteomes" id="UP001157502"/>
    </source>
</evidence>
<evidence type="ECO:0000313" key="1">
    <source>
        <dbReference type="EMBL" id="KAJ8017121.1"/>
    </source>
</evidence>
<dbReference type="Proteomes" id="UP001157502">
    <property type="component" value="Chromosome 1"/>
</dbReference>
<gene>
    <name evidence="1" type="ORF">DPEC_G00014470</name>
</gene>
<organism evidence="1 2">
    <name type="scientific">Dallia pectoralis</name>
    <name type="common">Alaska blackfish</name>
    <dbReference type="NCBI Taxonomy" id="75939"/>
    <lineage>
        <taxon>Eukaryota</taxon>
        <taxon>Metazoa</taxon>
        <taxon>Chordata</taxon>
        <taxon>Craniata</taxon>
        <taxon>Vertebrata</taxon>
        <taxon>Euteleostomi</taxon>
        <taxon>Actinopterygii</taxon>
        <taxon>Neopterygii</taxon>
        <taxon>Teleostei</taxon>
        <taxon>Protacanthopterygii</taxon>
        <taxon>Esociformes</taxon>
        <taxon>Umbridae</taxon>
        <taxon>Dallia</taxon>
    </lineage>
</organism>
<name>A0ACC2HN31_DALPE</name>